<dbReference type="KEGG" id="swp:swp_4529"/>
<dbReference type="eggNOG" id="ENOG50308IK">
    <property type="taxonomic scope" value="Bacteria"/>
</dbReference>
<name>B8CUI0_SHEPW</name>
<dbReference type="Proteomes" id="UP000000753">
    <property type="component" value="Chromosome"/>
</dbReference>
<keyword evidence="3" id="KW-1185">Reference proteome</keyword>
<evidence type="ECO:0000313" key="2">
    <source>
        <dbReference type="EMBL" id="ACJ31172.1"/>
    </source>
</evidence>
<evidence type="ECO:0000313" key="3">
    <source>
        <dbReference type="Proteomes" id="UP000000753"/>
    </source>
</evidence>
<dbReference type="AlphaFoldDB" id="B8CUI0"/>
<evidence type="ECO:0000256" key="1">
    <source>
        <dbReference type="SAM" id="MobiDB-lite"/>
    </source>
</evidence>
<accession>B8CUI0</accession>
<feature type="region of interest" description="Disordered" evidence="1">
    <location>
        <begin position="96"/>
        <end position="144"/>
    </location>
</feature>
<organism evidence="2 3">
    <name type="scientific">Shewanella piezotolerans (strain WP3 / JCM 13877)</name>
    <dbReference type="NCBI Taxonomy" id="225849"/>
    <lineage>
        <taxon>Bacteria</taxon>
        <taxon>Pseudomonadati</taxon>
        <taxon>Pseudomonadota</taxon>
        <taxon>Gammaproteobacteria</taxon>
        <taxon>Alteromonadales</taxon>
        <taxon>Shewanellaceae</taxon>
        <taxon>Shewanella</taxon>
    </lineage>
</organism>
<reference evidence="2 3" key="1">
    <citation type="journal article" date="2008" name="PLoS ONE">
        <title>Environmental adaptation: genomic analysis of the piezotolerant and psychrotolerant deep-sea iron reducing bacterium Shewanella piezotolerans WP3.</title>
        <authorList>
            <person name="Wang F."/>
            <person name="Wang J."/>
            <person name="Jian H."/>
            <person name="Zhang B."/>
            <person name="Li S."/>
            <person name="Wang F."/>
            <person name="Zeng X."/>
            <person name="Gao L."/>
            <person name="Bartlett D.H."/>
            <person name="Yu J."/>
            <person name="Hu S."/>
            <person name="Xiao X."/>
        </authorList>
    </citation>
    <scope>NUCLEOTIDE SEQUENCE [LARGE SCALE GENOMIC DNA]</scope>
    <source>
        <strain evidence="3">WP3 / JCM 13877</strain>
    </source>
</reference>
<sequence length="144" mass="16460">MYDTSKKSVWYGEHRSSRGNTVIIYDKQFPEAPAGRVYFYNTTRDVIIEYAEEIVKPHLHELSNEELAVAEANYGAAWELAREAFMEKHSGWVEANNPKAASLAKKPKAEPEPIMETEEDSELEVESADDDDFNRGWSNDDLDD</sequence>
<gene>
    <name evidence="2" type="ordered locus">swp_4529</name>
</gene>
<proteinExistence type="predicted"/>
<dbReference type="HOGENOM" id="CLU_1795169_0_0_6"/>
<protein>
    <submittedName>
        <fullName evidence="2">Uncharacterized protein</fullName>
    </submittedName>
</protein>
<dbReference type="EMBL" id="CP000472">
    <property type="protein sequence ID" value="ACJ31172.1"/>
    <property type="molecule type" value="Genomic_DNA"/>
</dbReference>
<feature type="compositionally biased region" description="Acidic residues" evidence="1">
    <location>
        <begin position="113"/>
        <end position="132"/>
    </location>
</feature>
<dbReference type="RefSeq" id="WP_020914502.1">
    <property type="nucleotide sequence ID" value="NC_011566.1"/>
</dbReference>
<dbReference type="OrthoDB" id="6269534at2"/>